<accession>A0A840J5E8</accession>
<comment type="caution">
    <text evidence="1">The sequence shown here is derived from an EMBL/GenBank/DDBJ whole genome shotgun (WGS) entry which is preliminary data.</text>
</comment>
<organism evidence="1 2">
    <name type="scientific">Amycolatopsis jiangsuensis</name>
    <dbReference type="NCBI Taxonomy" id="1181879"/>
    <lineage>
        <taxon>Bacteria</taxon>
        <taxon>Bacillati</taxon>
        <taxon>Actinomycetota</taxon>
        <taxon>Actinomycetes</taxon>
        <taxon>Pseudonocardiales</taxon>
        <taxon>Pseudonocardiaceae</taxon>
        <taxon>Amycolatopsis</taxon>
    </lineage>
</organism>
<gene>
    <name evidence="1" type="ORF">BJY18_006099</name>
</gene>
<reference evidence="1 2" key="1">
    <citation type="submission" date="2020-08" db="EMBL/GenBank/DDBJ databases">
        <title>Sequencing the genomes of 1000 actinobacteria strains.</title>
        <authorList>
            <person name="Klenk H.-P."/>
        </authorList>
    </citation>
    <scope>NUCLEOTIDE SEQUENCE [LARGE SCALE GENOMIC DNA]</scope>
    <source>
        <strain evidence="1 2">DSM 45859</strain>
    </source>
</reference>
<proteinExistence type="predicted"/>
<evidence type="ECO:0008006" key="3">
    <source>
        <dbReference type="Google" id="ProtNLM"/>
    </source>
</evidence>
<name>A0A840J5E8_9PSEU</name>
<dbReference type="EMBL" id="JACHMG010000001">
    <property type="protein sequence ID" value="MBB4688614.1"/>
    <property type="molecule type" value="Genomic_DNA"/>
</dbReference>
<dbReference type="RefSeq" id="WP_184783272.1">
    <property type="nucleotide sequence ID" value="NZ_JACHMG010000001.1"/>
</dbReference>
<sequence length="61" mass="6621">MTGLAQLADDLVDVQLDRFPTAASLLGRPGRDHLLPDYSDPAEAAYSVARAWAAIHRSRMA</sequence>
<evidence type="ECO:0000313" key="2">
    <source>
        <dbReference type="Proteomes" id="UP000581769"/>
    </source>
</evidence>
<protein>
    <recommendedName>
        <fullName evidence="3">HEPN domain-containing protein</fullName>
    </recommendedName>
</protein>
<dbReference type="Proteomes" id="UP000581769">
    <property type="component" value="Unassembled WGS sequence"/>
</dbReference>
<evidence type="ECO:0000313" key="1">
    <source>
        <dbReference type="EMBL" id="MBB4688614.1"/>
    </source>
</evidence>
<keyword evidence="2" id="KW-1185">Reference proteome</keyword>
<dbReference type="AlphaFoldDB" id="A0A840J5E8"/>